<dbReference type="PANTHER" id="PTHR19303">
    <property type="entry name" value="TRANSPOSON"/>
    <property type="match status" value="1"/>
</dbReference>
<dbReference type="InterPro" id="IPR007889">
    <property type="entry name" value="HTH_Psq"/>
</dbReference>
<dbReference type="InterPro" id="IPR004875">
    <property type="entry name" value="DDE_SF_endonuclease_dom"/>
</dbReference>
<protein>
    <recommendedName>
        <fullName evidence="6">DDE-1 domain-containing protein</fullName>
    </recommendedName>
</protein>
<dbReference type="Gene3D" id="3.30.420.10">
    <property type="entry name" value="Ribonuclease H-like superfamily/Ribonuclease H"/>
    <property type="match status" value="1"/>
</dbReference>
<accession>A0A819YRD2</accession>
<dbReference type="GO" id="GO:0005634">
    <property type="term" value="C:nucleus"/>
    <property type="evidence" value="ECO:0007669"/>
    <property type="project" value="TreeGrafter"/>
</dbReference>
<sequence>MRTYKKKNPGVNADNVKEALKAVENKIMSQRAACKAFNVTRKTLYRRLKEKHHLPNYPAGMKSSLPFDSEVELAVALTTLAKQGFALTRTEVRQLVKEYVEKHKEDNNQIGEHLCKYCQFKNNCPGNDWMTKFLKKFKLSSKKPSSLEKSRLIASQDPEIIFGFYDNLEKQMLTLGIINKPKNIYNLDETNMCIDPQNTKVIAPSGKKVTRCTSTSGRENVSVLATVNAAGERLPPLVIFPAKSLWTSFKGTPNLEYPGTMYAKSNNGWMTAEVFTEWFNKFCLQVKERPLLIIYDGHSSHVCYNIIAKAREENITILKLPPHTTDCLQPLDVACFKTFHSVWDAKLIDYHRRIGTRHLTKVEVVDLLGQVWEKGINTNNIISGFEKTGIYPVNRHRYPSEKFNKYLMAKYNHSILLGSGNVHLMVNPPSLNEAPVMEIQLPSSHETSTRETSIPEVVALDQAPSTSSSVPALGLIDQTPSVPALIDQTPSVPALIDQAPINTSTDESPYKSSSGLTRFEYIINKKFFKPVDSSPAINP</sequence>
<dbReference type="SUPFAM" id="SSF46689">
    <property type="entry name" value="Homeodomain-like"/>
    <property type="match status" value="1"/>
</dbReference>
<evidence type="ECO:0000313" key="3">
    <source>
        <dbReference type="EMBL" id="CAF2000862.1"/>
    </source>
</evidence>
<reference evidence="4" key="1">
    <citation type="submission" date="2021-02" db="EMBL/GenBank/DDBJ databases">
        <authorList>
            <person name="Nowell W R."/>
        </authorList>
    </citation>
    <scope>NUCLEOTIDE SEQUENCE</scope>
</reference>
<dbReference type="InterPro" id="IPR050863">
    <property type="entry name" value="CenT-Element_Derived"/>
</dbReference>
<dbReference type="Pfam" id="PF03184">
    <property type="entry name" value="DDE_1"/>
    <property type="match status" value="1"/>
</dbReference>
<dbReference type="EMBL" id="CAJNRG010000432">
    <property type="protein sequence ID" value="CAF2000862.1"/>
    <property type="molecule type" value="Genomic_DNA"/>
</dbReference>
<feature type="domain" description="DDE-1" evidence="1">
    <location>
        <begin position="221"/>
        <end position="385"/>
    </location>
</feature>
<organism evidence="4 5">
    <name type="scientific">Rotaria magnacalcarata</name>
    <dbReference type="NCBI Taxonomy" id="392030"/>
    <lineage>
        <taxon>Eukaryota</taxon>
        <taxon>Metazoa</taxon>
        <taxon>Spiralia</taxon>
        <taxon>Gnathifera</taxon>
        <taxon>Rotifera</taxon>
        <taxon>Eurotatoria</taxon>
        <taxon>Bdelloidea</taxon>
        <taxon>Philodinida</taxon>
        <taxon>Philodinidae</taxon>
        <taxon>Rotaria</taxon>
    </lineage>
</organism>
<feature type="domain" description="HTH psq-type" evidence="2">
    <location>
        <begin position="15"/>
        <end position="54"/>
    </location>
</feature>
<gene>
    <name evidence="4" type="ORF">UXM345_LOCUS25883</name>
    <name evidence="3" type="ORF">XDN619_LOCUS3297</name>
</gene>
<evidence type="ECO:0008006" key="6">
    <source>
        <dbReference type="Google" id="ProtNLM"/>
    </source>
</evidence>
<name>A0A819YRD2_9BILA</name>
<dbReference type="InterPro" id="IPR009057">
    <property type="entry name" value="Homeodomain-like_sf"/>
</dbReference>
<evidence type="ECO:0000313" key="5">
    <source>
        <dbReference type="Proteomes" id="UP000663842"/>
    </source>
</evidence>
<dbReference type="AlphaFoldDB" id="A0A819YRD2"/>
<evidence type="ECO:0000313" key="4">
    <source>
        <dbReference type="EMBL" id="CAF4164242.1"/>
    </source>
</evidence>
<dbReference type="Gene3D" id="1.10.10.60">
    <property type="entry name" value="Homeodomain-like"/>
    <property type="match status" value="1"/>
</dbReference>
<dbReference type="Proteomes" id="UP000663887">
    <property type="component" value="Unassembled WGS sequence"/>
</dbReference>
<dbReference type="EMBL" id="CAJOBF010005109">
    <property type="protein sequence ID" value="CAF4164242.1"/>
    <property type="molecule type" value="Genomic_DNA"/>
</dbReference>
<dbReference type="InterPro" id="IPR036397">
    <property type="entry name" value="RNaseH_sf"/>
</dbReference>
<comment type="caution">
    <text evidence="4">The sequence shown here is derived from an EMBL/GenBank/DDBJ whole genome shotgun (WGS) entry which is preliminary data.</text>
</comment>
<proteinExistence type="predicted"/>
<dbReference type="GO" id="GO:0003677">
    <property type="term" value="F:DNA binding"/>
    <property type="evidence" value="ECO:0007669"/>
    <property type="project" value="InterPro"/>
</dbReference>
<dbReference type="Pfam" id="PF05225">
    <property type="entry name" value="HTH_psq"/>
    <property type="match status" value="1"/>
</dbReference>
<evidence type="ECO:0000259" key="1">
    <source>
        <dbReference type="Pfam" id="PF03184"/>
    </source>
</evidence>
<evidence type="ECO:0000259" key="2">
    <source>
        <dbReference type="Pfam" id="PF05225"/>
    </source>
</evidence>
<dbReference type="Proteomes" id="UP000663842">
    <property type="component" value="Unassembled WGS sequence"/>
</dbReference>
<dbReference type="PANTHER" id="PTHR19303:SF74">
    <property type="entry name" value="POGO TRANSPOSABLE ELEMENT WITH KRAB DOMAIN"/>
    <property type="match status" value="1"/>
</dbReference>